<accession>A0A5S4T6W2</accession>
<evidence type="ECO:0000256" key="1">
    <source>
        <dbReference type="SAM" id="MobiDB-lite"/>
    </source>
</evidence>
<feature type="region of interest" description="Disordered" evidence="1">
    <location>
        <begin position="1"/>
        <end position="72"/>
    </location>
</feature>
<evidence type="ECO:0000313" key="2">
    <source>
        <dbReference type="EMBL" id="TYK91647.1"/>
    </source>
</evidence>
<evidence type="ECO:0000313" key="3">
    <source>
        <dbReference type="Proteomes" id="UP000324058"/>
    </source>
</evidence>
<dbReference type="EMBL" id="SJLL01000552">
    <property type="protein sequence ID" value="TYK91647.1"/>
    <property type="molecule type" value="Genomic_DNA"/>
</dbReference>
<name>A0A5S4T6W2_STRPY</name>
<protein>
    <submittedName>
        <fullName evidence="2">Uncharacterized protein</fullName>
    </submittedName>
</protein>
<comment type="caution">
    <text evidence="2">The sequence shown here is derived from an EMBL/GenBank/DDBJ whole genome shotgun (WGS) entry which is preliminary data.</text>
</comment>
<dbReference type="Proteomes" id="UP000324058">
    <property type="component" value="Unassembled WGS sequence"/>
</dbReference>
<sequence>MGPARAIDDSEVDLDQGRSPRRGDDGDDHNKGGEADDDDSYGGNAGPAPAGSVAPPDNGLFDSDGAAKVQAD</sequence>
<feature type="compositionally biased region" description="Low complexity" evidence="1">
    <location>
        <begin position="46"/>
        <end position="56"/>
    </location>
</feature>
<dbReference type="RefSeq" id="WP_148842708.1">
    <property type="nucleotide sequence ID" value="NZ_SJLL01000552.1"/>
</dbReference>
<dbReference type="AlphaFoldDB" id="A0A5S4T6W2"/>
<gene>
    <name evidence="2" type="ORF">E0F66_12730</name>
</gene>
<reference evidence="2 3" key="1">
    <citation type="submission" date="2019-02" db="EMBL/GenBank/DDBJ databases">
        <title>Novel genomic isolates of S. pyogenes and S. dysgalactiae subsp. equisimilis associated to necrotising fasciitis (NSTI).</title>
        <authorList>
            <person name="Barrantes I."/>
        </authorList>
    </citation>
    <scope>NUCLEOTIDE SEQUENCE [LARGE SCALE GENOMIC DNA]</scope>
    <source>
        <strain evidence="2 3">SPY2028</strain>
    </source>
</reference>
<feature type="compositionally biased region" description="Basic and acidic residues" evidence="1">
    <location>
        <begin position="15"/>
        <end position="34"/>
    </location>
</feature>
<organism evidence="2 3">
    <name type="scientific">Streptococcus pyogenes</name>
    <dbReference type="NCBI Taxonomy" id="1314"/>
    <lineage>
        <taxon>Bacteria</taxon>
        <taxon>Bacillati</taxon>
        <taxon>Bacillota</taxon>
        <taxon>Bacilli</taxon>
        <taxon>Lactobacillales</taxon>
        <taxon>Streptococcaceae</taxon>
        <taxon>Streptococcus</taxon>
    </lineage>
</organism>
<proteinExistence type="predicted"/>